<name>A0AA88YJB8_PINIB</name>
<proteinExistence type="predicted"/>
<evidence type="ECO:0000313" key="3">
    <source>
        <dbReference type="EMBL" id="KAK3100554.1"/>
    </source>
</evidence>
<dbReference type="InterPro" id="IPR006640">
    <property type="entry name" value="SprT-like_domain"/>
</dbReference>
<feature type="domain" description="SprT-like" evidence="2">
    <location>
        <begin position="256"/>
        <end position="414"/>
    </location>
</feature>
<feature type="compositionally biased region" description="Basic and acidic residues" evidence="1">
    <location>
        <begin position="85"/>
        <end position="100"/>
    </location>
</feature>
<feature type="compositionally biased region" description="Acidic residues" evidence="1">
    <location>
        <begin position="1"/>
        <end position="12"/>
    </location>
</feature>
<dbReference type="Pfam" id="PF10263">
    <property type="entry name" value="SprT-like"/>
    <property type="match status" value="1"/>
</dbReference>
<feature type="compositionally biased region" description="Acidic residues" evidence="1">
    <location>
        <begin position="137"/>
        <end position="156"/>
    </location>
</feature>
<reference evidence="3" key="1">
    <citation type="submission" date="2019-08" db="EMBL/GenBank/DDBJ databases">
        <title>The improved chromosome-level genome for the pearl oyster Pinctada fucata martensii using PacBio sequencing and Hi-C.</title>
        <authorList>
            <person name="Zheng Z."/>
        </authorList>
    </citation>
    <scope>NUCLEOTIDE SEQUENCE</scope>
    <source>
        <strain evidence="3">ZZ-2019</strain>
        <tissue evidence="3">Adductor muscle</tissue>
    </source>
</reference>
<dbReference type="Pfam" id="PF17283">
    <property type="entry name" value="Zn_ribbon_SprT"/>
    <property type="match status" value="1"/>
</dbReference>
<feature type="region of interest" description="Disordered" evidence="1">
    <location>
        <begin position="1"/>
        <end position="32"/>
    </location>
</feature>
<accession>A0AA88YJB8</accession>
<protein>
    <recommendedName>
        <fullName evidence="2">SprT-like domain-containing protein</fullName>
    </recommendedName>
</protein>
<evidence type="ECO:0000256" key="1">
    <source>
        <dbReference type="SAM" id="MobiDB-lite"/>
    </source>
</evidence>
<comment type="caution">
    <text evidence="3">The sequence shown here is derived from an EMBL/GenBank/DDBJ whole genome shotgun (WGS) entry which is preliminary data.</text>
</comment>
<dbReference type="CDD" id="cd00084">
    <property type="entry name" value="HMG-box_SF"/>
    <property type="match status" value="1"/>
</dbReference>
<dbReference type="SMART" id="SM00731">
    <property type="entry name" value="SprT"/>
    <property type="match status" value="1"/>
</dbReference>
<dbReference type="GO" id="GO:0005634">
    <property type="term" value="C:nucleus"/>
    <property type="evidence" value="ECO:0007669"/>
    <property type="project" value="TreeGrafter"/>
</dbReference>
<keyword evidence="4" id="KW-1185">Reference proteome</keyword>
<organism evidence="3 4">
    <name type="scientific">Pinctada imbricata</name>
    <name type="common">Atlantic pearl-oyster</name>
    <name type="synonym">Pinctada martensii</name>
    <dbReference type="NCBI Taxonomy" id="66713"/>
    <lineage>
        <taxon>Eukaryota</taxon>
        <taxon>Metazoa</taxon>
        <taxon>Spiralia</taxon>
        <taxon>Lophotrochozoa</taxon>
        <taxon>Mollusca</taxon>
        <taxon>Bivalvia</taxon>
        <taxon>Autobranchia</taxon>
        <taxon>Pteriomorphia</taxon>
        <taxon>Pterioida</taxon>
        <taxon>Pterioidea</taxon>
        <taxon>Pteriidae</taxon>
        <taxon>Pinctada</taxon>
    </lineage>
</organism>
<evidence type="ECO:0000259" key="2">
    <source>
        <dbReference type="SMART" id="SM00731"/>
    </source>
</evidence>
<sequence>MDESKDEIVDDDTPTRLLPPSSHASSTPYNAGFKPDVAELFQKMGKKLGWFQYDDINSAIRSSQKSEPMEMNSDNDLPDIETKDEDSKSENTKWRTKENFNSESSDDDLETFFQKMRTPMKDKNPSQAPKDSSKDDSMDDFIVDDNDASSGSEDELFYITTTSKLPSPKQPNKKPDPVTCLSSDDEEDSVFKTPGVSTKTKAKTSKIKTPRKPISDFVCDTEERFSFLKSLSSNVQDDKCNRDALRFKKNFKKMKEELTGKLYTLYNETIFDNQLPEDLNIIWNKRLLRTAGYCVYKRNASVKNSNSVRIELSTKVCDSTERVRDTLIHELCHAAVWLLHGKNDGHGPYWRLWAQKANLTHPELPVINRCHSYSIATKYTYQCSKCGYQVGRHSKSLDTKRKVCGYCHGEFVLLSNKPGSGSATSTSSTPATPRAPNKFALFVKENYGKVKGQQKDLRHGDIMKVLSKEFSEKNKIT</sequence>
<dbReference type="InterPro" id="IPR036910">
    <property type="entry name" value="HMG_box_dom_sf"/>
</dbReference>
<dbReference type="PANTHER" id="PTHR23099">
    <property type="entry name" value="TRANSCRIPTIONAL REGULATOR"/>
    <property type="match status" value="1"/>
</dbReference>
<gene>
    <name evidence="3" type="ORF">FSP39_021685</name>
</gene>
<dbReference type="GO" id="GO:0006974">
    <property type="term" value="P:DNA damage response"/>
    <property type="evidence" value="ECO:0007669"/>
    <property type="project" value="UniProtKB-ARBA"/>
</dbReference>
<evidence type="ECO:0000313" key="4">
    <source>
        <dbReference type="Proteomes" id="UP001186944"/>
    </source>
</evidence>
<dbReference type="EMBL" id="VSWD01000006">
    <property type="protein sequence ID" value="KAK3100554.1"/>
    <property type="molecule type" value="Genomic_DNA"/>
</dbReference>
<dbReference type="AlphaFoldDB" id="A0AA88YJB8"/>
<dbReference type="Proteomes" id="UP001186944">
    <property type="component" value="Unassembled WGS sequence"/>
</dbReference>
<dbReference type="PANTHER" id="PTHR23099:SF0">
    <property type="entry name" value="GERM CELL NUCLEAR ACIDIC PROTEIN"/>
    <property type="match status" value="1"/>
</dbReference>
<feature type="region of interest" description="Disordered" evidence="1">
    <location>
        <begin position="61"/>
        <end position="194"/>
    </location>
</feature>
<dbReference type="InterPro" id="IPR035240">
    <property type="entry name" value="SprT_Zn_ribbon"/>
</dbReference>
<dbReference type="SUPFAM" id="SSF47095">
    <property type="entry name" value="HMG-box"/>
    <property type="match status" value="1"/>
</dbReference>